<dbReference type="PANTHER" id="PTHR43092">
    <property type="entry name" value="L-CYSTEINE DESULFHYDRASE"/>
    <property type="match status" value="1"/>
</dbReference>
<dbReference type="OrthoDB" id="9804366at2"/>
<keyword evidence="4" id="KW-1185">Reference proteome</keyword>
<dbReference type="EMBL" id="VIFM01000043">
    <property type="protein sequence ID" value="TQF15439.1"/>
    <property type="molecule type" value="Genomic_DNA"/>
</dbReference>
<protein>
    <submittedName>
        <fullName evidence="3">Aminotransferase class V-fold PLP-dependent enzyme</fullName>
    </submittedName>
</protein>
<accession>A0A540X2F0</accession>
<dbReference type="InterPro" id="IPR015422">
    <property type="entry name" value="PyrdxlP-dep_Trfase_small"/>
</dbReference>
<evidence type="ECO:0000313" key="3">
    <source>
        <dbReference type="EMBL" id="TQF15439.1"/>
    </source>
</evidence>
<name>A0A540X2F0_9BACT</name>
<dbReference type="InterPro" id="IPR015424">
    <property type="entry name" value="PyrdxlP-dep_Trfase"/>
</dbReference>
<dbReference type="RefSeq" id="WP_141642870.1">
    <property type="nucleotide sequence ID" value="NZ_VIFM01000043.1"/>
</dbReference>
<comment type="caution">
    <text evidence="3">The sequence shown here is derived from an EMBL/GenBank/DDBJ whole genome shotgun (WGS) entry which is preliminary data.</text>
</comment>
<evidence type="ECO:0000256" key="1">
    <source>
        <dbReference type="ARBA" id="ARBA00022898"/>
    </source>
</evidence>
<dbReference type="AlphaFoldDB" id="A0A540X2F0"/>
<feature type="domain" description="Aminotransferase class V" evidence="2">
    <location>
        <begin position="27"/>
        <end position="240"/>
    </location>
</feature>
<evidence type="ECO:0000313" key="4">
    <source>
        <dbReference type="Proteomes" id="UP000315369"/>
    </source>
</evidence>
<dbReference type="Proteomes" id="UP000315369">
    <property type="component" value="Unassembled WGS sequence"/>
</dbReference>
<dbReference type="PANTHER" id="PTHR43092:SF2">
    <property type="entry name" value="HERCYNYLCYSTEINE SULFOXIDE LYASE"/>
    <property type="match status" value="1"/>
</dbReference>
<keyword evidence="1" id="KW-0663">Pyridoxal phosphate</keyword>
<gene>
    <name evidence="3" type="ORF">FJV41_13475</name>
</gene>
<keyword evidence="3" id="KW-0032">Aminotransferase</keyword>
<organism evidence="3 4">
    <name type="scientific">Myxococcus llanfairpwllgwyngyllgogerychwyrndrobwllllantysiliogogogochensis</name>
    <dbReference type="NCBI Taxonomy" id="2590453"/>
    <lineage>
        <taxon>Bacteria</taxon>
        <taxon>Pseudomonadati</taxon>
        <taxon>Myxococcota</taxon>
        <taxon>Myxococcia</taxon>
        <taxon>Myxococcales</taxon>
        <taxon>Cystobacterineae</taxon>
        <taxon>Myxococcaceae</taxon>
        <taxon>Myxococcus</taxon>
    </lineage>
</organism>
<dbReference type="InterPro" id="IPR015421">
    <property type="entry name" value="PyrdxlP-dep_Trfase_major"/>
</dbReference>
<proteinExistence type="predicted"/>
<dbReference type="GO" id="GO:0008483">
    <property type="term" value="F:transaminase activity"/>
    <property type="evidence" value="ECO:0007669"/>
    <property type="project" value="UniProtKB-KW"/>
</dbReference>
<dbReference type="SUPFAM" id="SSF53383">
    <property type="entry name" value="PLP-dependent transferases"/>
    <property type="match status" value="1"/>
</dbReference>
<dbReference type="InterPro" id="IPR000192">
    <property type="entry name" value="Aminotrans_V_dom"/>
</dbReference>
<dbReference type="Gene3D" id="3.90.1150.10">
    <property type="entry name" value="Aspartate Aminotransferase, domain 1"/>
    <property type="match status" value="1"/>
</dbReference>
<dbReference type="Pfam" id="PF00266">
    <property type="entry name" value="Aminotran_5"/>
    <property type="match status" value="1"/>
</dbReference>
<evidence type="ECO:0000259" key="2">
    <source>
        <dbReference type="Pfam" id="PF00266"/>
    </source>
</evidence>
<keyword evidence="3" id="KW-0808">Transferase</keyword>
<dbReference type="PROSITE" id="PS51257">
    <property type="entry name" value="PROKAR_LIPOPROTEIN"/>
    <property type="match status" value="1"/>
</dbReference>
<sequence>MSAPFRSHWGLDPEVLFLNHGSFGACPTAVLQKQSELRARMEAEPVRFLHREIEPLLDEARATLADFVDADAEDVSFVANATSGVTTVLRSLRFEPGDELLTTDHEYNASRNALDFVAAQWGAKVVVAKLPWPVTSAQSIVDVVLAHVTPRTRLFLVDHVSSQTALVMPVARLISELRAKGIETLVDGAHGPGMVPLSLRSLGAGYYTGNCHKWLCAPKGAAFLHVRRDLQEGMTPLAVSHGRNSPRTDRSRFRLLFDWTGTMDPTAALCVPEALRVVGGLLPGGWAEVMANNRSKALAARALLCERMKTAPACPEDMVGSMAVVTLPAGYPEQPEPPLYLDPVHLRLFDEYRIEVPIVAWPKPPHRHVRVSAQLYNTPEEYRALADALEALLR</sequence>
<reference evidence="3 4" key="1">
    <citation type="submission" date="2019-06" db="EMBL/GenBank/DDBJ databases">
        <authorList>
            <person name="Livingstone P."/>
            <person name="Whitworth D."/>
        </authorList>
    </citation>
    <scope>NUCLEOTIDE SEQUENCE [LARGE SCALE GENOMIC DNA]</scope>
    <source>
        <strain evidence="3 4">AM401</strain>
    </source>
</reference>
<dbReference type="Gene3D" id="3.40.640.10">
    <property type="entry name" value="Type I PLP-dependent aspartate aminotransferase-like (Major domain)"/>
    <property type="match status" value="1"/>
</dbReference>